<feature type="region of interest" description="Disordered" evidence="3">
    <location>
        <begin position="453"/>
        <end position="474"/>
    </location>
</feature>
<evidence type="ECO:0000256" key="1">
    <source>
        <dbReference type="ARBA" id="ARBA00022692"/>
    </source>
</evidence>
<keyword evidence="2 4" id="KW-1133">Transmembrane helix</keyword>
<dbReference type="EMBL" id="BSSD01000001">
    <property type="protein sequence ID" value="GLW90464.1"/>
    <property type="molecule type" value="Genomic_DNA"/>
</dbReference>
<name>A0A9W6QKY0_9PSEU</name>
<feature type="transmembrane region" description="Helical" evidence="4">
    <location>
        <begin position="608"/>
        <end position="627"/>
    </location>
</feature>
<keyword evidence="4" id="KW-0472">Membrane</keyword>
<dbReference type="InterPro" id="IPR003660">
    <property type="entry name" value="HAMP_dom"/>
</dbReference>
<dbReference type="GO" id="GO:0007165">
    <property type="term" value="P:signal transduction"/>
    <property type="evidence" value="ECO:0007669"/>
    <property type="project" value="InterPro"/>
</dbReference>
<dbReference type="GO" id="GO:0016020">
    <property type="term" value="C:membrane"/>
    <property type="evidence" value="ECO:0007669"/>
    <property type="project" value="InterPro"/>
</dbReference>
<evidence type="ECO:0000256" key="2">
    <source>
        <dbReference type="ARBA" id="ARBA00022989"/>
    </source>
</evidence>
<protein>
    <recommendedName>
        <fullName evidence="5">HAMP domain-containing protein</fullName>
    </recommendedName>
</protein>
<keyword evidence="7" id="KW-1185">Reference proteome</keyword>
<feature type="domain" description="HAMP" evidence="5">
    <location>
        <begin position="627"/>
        <end position="663"/>
    </location>
</feature>
<evidence type="ECO:0000259" key="5">
    <source>
        <dbReference type="Pfam" id="PF00672"/>
    </source>
</evidence>
<dbReference type="AlphaFoldDB" id="A0A9W6QKY0"/>
<proteinExistence type="predicted"/>
<evidence type="ECO:0000313" key="7">
    <source>
        <dbReference type="Proteomes" id="UP001165042"/>
    </source>
</evidence>
<feature type="transmembrane region" description="Helical" evidence="4">
    <location>
        <begin position="267"/>
        <end position="285"/>
    </location>
</feature>
<dbReference type="Gene3D" id="6.10.340.10">
    <property type="match status" value="2"/>
</dbReference>
<evidence type="ECO:0000313" key="6">
    <source>
        <dbReference type="EMBL" id="GLW90464.1"/>
    </source>
</evidence>
<dbReference type="Pfam" id="PF00672">
    <property type="entry name" value="HAMP"/>
    <property type="match status" value="1"/>
</dbReference>
<reference evidence="6" key="1">
    <citation type="submission" date="2023-02" db="EMBL/GenBank/DDBJ databases">
        <title>Actinokineospora globicatena NBRC 15670.</title>
        <authorList>
            <person name="Ichikawa N."/>
            <person name="Sato H."/>
            <person name="Tonouchi N."/>
        </authorList>
    </citation>
    <scope>NUCLEOTIDE SEQUENCE</scope>
    <source>
        <strain evidence="6">NBRC 15670</strain>
    </source>
</reference>
<feature type="transmembrane region" description="Helical" evidence="4">
    <location>
        <begin position="355"/>
        <end position="373"/>
    </location>
</feature>
<dbReference type="Proteomes" id="UP001165042">
    <property type="component" value="Unassembled WGS sequence"/>
</dbReference>
<feature type="region of interest" description="Disordered" evidence="3">
    <location>
        <begin position="700"/>
        <end position="734"/>
    </location>
</feature>
<accession>A0A9W6QKY0</accession>
<sequence length="734" mass="74873">MAAQLPEAGFPASARSLPTVVLVLFLLLAGATAVLLDADGGGRVPDAFLDSQRQIAQGTARSIGAGANQGLADLGAAARGVTGAVDPALDALARDRRWRGVAVLSGPSRSFTATRGEQVPVTAIPASVTAPTVTASTAPGGEVLLVAVVPLTDGRLLAATSAVRLPEPSSDPLLRQSFVLTTLSGTVVASTGPVSRKEVQGVDGSIADAGKAATTAPGTLLGPVAGDTQTTLAYARVAPSASPESLDLAVVAVADGPVVGGGSRGAGLIPAAALVLIALAGWYGVRRAITGPILRVRADLLALAAGKVGTRVRGSRTDEVSRVVAAARACREKISGGPATDSHARPRRTVTARKATAVVVVPVLLWAGGMLVLSRTGDVEIPPTIVASTRAQTAMATEALRRSVNDGLADLVAVAGTAKGADAVKSGLEGLKVAHTRYRSLYVVNAAGEAGDPVGRPPLRTTEPPAKSAGLRQQNHAGRVPVLFAEAPLGGRGGSLVAEFDVEHIGTLLSHVPGHARVVDPDYRTIVATDGYLAFEEVTAAGLRSGVERARGSGVVGDIAEGAYGTGIVAAAAVLGGEVGRLGWTVVTEKPATELALPVNKIRKHAQMVALLAALIALFGYGWLLFATLGPLRRVARDADQLVGGDLRSVIYPQRHDEVGTIASCLEICRQAAVDGRGRLGEVRRPHGAATDLTQVMRAIKDDPDDDLDRSGPIPIPDARRRTPARPGAGKGRA</sequence>
<gene>
    <name evidence="6" type="ORF">Aglo03_12800</name>
</gene>
<comment type="caution">
    <text evidence="6">The sequence shown here is derived from an EMBL/GenBank/DDBJ whole genome shotgun (WGS) entry which is preliminary data.</text>
</comment>
<evidence type="ECO:0000256" key="3">
    <source>
        <dbReference type="SAM" id="MobiDB-lite"/>
    </source>
</evidence>
<organism evidence="6 7">
    <name type="scientific">Actinokineospora globicatena</name>
    <dbReference type="NCBI Taxonomy" id="103729"/>
    <lineage>
        <taxon>Bacteria</taxon>
        <taxon>Bacillati</taxon>
        <taxon>Actinomycetota</taxon>
        <taxon>Actinomycetes</taxon>
        <taxon>Pseudonocardiales</taxon>
        <taxon>Pseudonocardiaceae</taxon>
        <taxon>Actinokineospora</taxon>
    </lineage>
</organism>
<keyword evidence="1 4" id="KW-0812">Transmembrane</keyword>
<evidence type="ECO:0000256" key="4">
    <source>
        <dbReference type="SAM" id="Phobius"/>
    </source>
</evidence>